<organism evidence="2 3">
    <name type="scientific">Rhodoplanes elegans</name>
    <dbReference type="NCBI Taxonomy" id="29408"/>
    <lineage>
        <taxon>Bacteria</taxon>
        <taxon>Pseudomonadati</taxon>
        <taxon>Pseudomonadota</taxon>
        <taxon>Alphaproteobacteria</taxon>
        <taxon>Hyphomicrobiales</taxon>
        <taxon>Nitrobacteraceae</taxon>
        <taxon>Rhodoplanes</taxon>
    </lineage>
</organism>
<dbReference type="Proteomes" id="UP000248863">
    <property type="component" value="Unassembled WGS sequence"/>
</dbReference>
<dbReference type="InterPro" id="IPR012645">
    <property type="entry name" value="CHP02301"/>
</dbReference>
<evidence type="ECO:0000256" key="1">
    <source>
        <dbReference type="SAM" id="SignalP"/>
    </source>
</evidence>
<reference evidence="2 3" key="1">
    <citation type="submission" date="2017-07" db="EMBL/GenBank/DDBJ databases">
        <title>Draft Genome Sequences of Select Purple Nonsulfur Bacteria.</title>
        <authorList>
            <person name="Lasarre B."/>
            <person name="Mckinlay J.B."/>
        </authorList>
    </citation>
    <scope>NUCLEOTIDE SEQUENCE [LARGE SCALE GENOMIC DNA]</scope>
    <source>
        <strain evidence="2 3">DSM 11907</strain>
    </source>
</reference>
<comment type="caution">
    <text evidence="2">The sequence shown here is derived from an EMBL/GenBank/DDBJ whole genome shotgun (WGS) entry which is preliminary data.</text>
</comment>
<dbReference type="NCBIfam" id="TIGR02301">
    <property type="entry name" value="TIGR02301 family protein"/>
    <property type="match status" value="1"/>
</dbReference>
<protein>
    <submittedName>
        <fullName evidence="2">TIGR02301 family protein</fullName>
    </submittedName>
</protein>
<gene>
    <name evidence="2" type="ORF">CH338_13395</name>
</gene>
<evidence type="ECO:0000313" key="2">
    <source>
        <dbReference type="EMBL" id="RAI38246.1"/>
    </source>
</evidence>
<name>A0A327KJF2_9BRAD</name>
<keyword evidence="1" id="KW-0732">Signal</keyword>
<dbReference type="EMBL" id="NPEU01000136">
    <property type="protein sequence ID" value="RAI38246.1"/>
    <property type="molecule type" value="Genomic_DNA"/>
</dbReference>
<evidence type="ECO:0000313" key="3">
    <source>
        <dbReference type="Proteomes" id="UP000248863"/>
    </source>
</evidence>
<dbReference type="OrthoDB" id="8481666at2"/>
<dbReference type="AlphaFoldDB" id="A0A327KJF2"/>
<feature type="chain" id="PRO_5016367124" evidence="1">
    <location>
        <begin position="27"/>
        <end position="128"/>
    </location>
</feature>
<keyword evidence="3" id="KW-1185">Reference proteome</keyword>
<accession>A0A327KJF2</accession>
<sequence>MSRTFFRSVQVLLVALSLLPAAPAVAQQAIPFDGDLRRLSEILGALHYLREVCGSAEGQKWRTEMQQLVDAEAPTGARRAQMIASFNRGYRLYQQSYRTCTPAADTAIRKYLQEGAKIAREVTARYAN</sequence>
<dbReference type="Pfam" id="PF09539">
    <property type="entry name" value="DUF2385"/>
    <property type="match status" value="1"/>
</dbReference>
<feature type="signal peptide" evidence="1">
    <location>
        <begin position="1"/>
        <end position="26"/>
    </location>
</feature>
<dbReference type="RefSeq" id="WP_111357669.1">
    <property type="nucleotide sequence ID" value="NZ_NHSK01000132.1"/>
</dbReference>
<proteinExistence type="predicted"/>